<evidence type="ECO:0000256" key="1">
    <source>
        <dbReference type="SAM" id="MobiDB-lite"/>
    </source>
</evidence>
<proteinExistence type="predicted"/>
<dbReference type="EMBL" id="QKYN01000031">
    <property type="protein sequence ID" value="RAG86175.1"/>
    <property type="molecule type" value="Genomic_DNA"/>
</dbReference>
<feature type="compositionally biased region" description="Basic and acidic residues" evidence="1">
    <location>
        <begin position="108"/>
        <end position="124"/>
    </location>
</feature>
<protein>
    <submittedName>
        <fullName evidence="2">Uncharacterized protein</fullName>
    </submittedName>
</protein>
<evidence type="ECO:0000313" key="3">
    <source>
        <dbReference type="Proteomes" id="UP000248889"/>
    </source>
</evidence>
<keyword evidence="3" id="KW-1185">Reference proteome</keyword>
<name>A0A2X0KAE3_9ACTN</name>
<feature type="region of interest" description="Disordered" evidence="1">
    <location>
        <begin position="107"/>
        <end position="140"/>
    </location>
</feature>
<gene>
    <name evidence="2" type="ORF">DN069_07805</name>
</gene>
<organism evidence="2 3">
    <name type="scientific">Streptacidiphilus pinicola</name>
    <dbReference type="NCBI Taxonomy" id="2219663"/>
    <lineage>
        <taxon>Bacteria</taxon>
        <taxon>Bacillati</taxon>
        <taxon>Actinomycetota</taxon>
        <taxon>Actinomycetes</taxon>
        <taxon>Kitasatosporales</taxon>
        <taxon>Streptomycetaceae</taxon>
        <taxon>Streptacidiphilus</taxon>
    </lineage>
</organism>
<comment type="caution">
    <text evidence="2">The sequence shown here is derived from an EMBL/GenBank/DDBJ whole genome shotgun (WGS) entry which is preliminary data.</text>
</comment>
<dbReference type="AlphaFoldDB" id="A0A2X0KAE3"/>
<evidence type="ECO:0000313" key="2">
    <source>
        <dbReference type="EMBL" id="RAG86175.1"/>
    </source>
</evidence>
<sequence length="140" mass="15853">MGTINETLTIVTPPPSDYPFVHHLLYERTYPPADGLLLWGATDYADDFYWRCTDSDPDRWTIAVHSRTHGWHDYPLGMADFLVNPLTGQIKPALHAGLGIEQPAAFESWREEARQARESDDWGSRQHPAGADRPPRTAPE</sequence>
<reference evidence="2 3" key="1">
    <citation type="submission" date="2018-06" db="EMBL/GenBank/DDBJ databases">
        <title>Streptacidiphilus pinicola sp. nov., isolated from pine grove soil.</title>
        <authorList>
            <person name="Roh S.G."/>
            <person name="Park S."/>
            <person name="Kim M.-K."/>
            <person name="Yun B.-R."/>
            <person name="Park J."/>
            <person name="Kim M.J."/>
            <person name="Kim Y.S."/>
            <person name="Kim S.B."/>
        </authorList>
    </citation>
    <scope>NUCLEOTIDE SEQUENCE [LARGE SCALE GENOMIC DNA]</scope>
    <source>
        <strain evidence="2 3">MMS16-CNU450</strain>
    </source>
</reference>
<dbReference type="Proteomes" id="UP000248889">
    <property type="component" value="Unassembled WGS sequence"/>
</dbReference>
<accession>A0A2X0KAE3</accession>